<comment type="caution">
    <text evidence="1">The sequence shown here is derived from an EMBL/GenBank/DDBJ whole genome shotgun (WGS) entry which is preliminary data.</text>
</comment>
<keyword evidence="2" id="KW-1185">Reference proteome</keyword>
<dbReference type="Gene3D" id="3.20.20.370">
    <property type="entry name" value="Glycoside hydrolase/deacetylase"/>
    <property type="match status" value="1"/>
</dbReference>
<evidence type="ECO:0000313" key="2">
    <source>
        <dbReference type="Proteomes" id="UP000249248"/>
    </source>
</evidence>
<dbReference type="Proteomes" id="UP000249248">
    <property type="component" value="Unassembled WGS sequence"/>
</dbReference>
<organism evidence="1 2">
    <name type="scientific">Putridiphycobacter roseus</name>
    <dbReference type="NCBI Taxonomy" id="2219161"/>
    <lineage>
        <taxon>Bacteria</taxon>
        <taxon>Pseudomonadati</taxon>
        <taxon>Bacteroidota</taxon>
        <taxon>Flavobacteriia</taxon>
        <taxon>Flavobacteriales</taxon>
        <taxon>Crocinitomicaceae</taxon>
        <taxon>Putridiphycobacter</taxon>
    </lineage>
</organism>
<gene>
    <name evidence="1" type="ORF">DNU06_00485</name>
</gene>
<evidence type="ECO:0008006" key="3">
    <source>
        <dbReference type="Google" id="ProtNLM"/>
    </source>
</evidence>
<dbReference type="SUPFAM" id="SSF88713">
    <property type="entry name" value="Glycoside hydrolase/deacetylase"/>
    <property type="match status" value="1"/>
</dbReference>
<accession>A0A2W1NKF3</accession>
<sequence length="331" mass="37784">MQLYLTYDYELYFGTPTGSVQKSILAPTNTLREIAKRTGAKMVFFIDVGYLKALKHYAHFPAAIRDYQAVVAQIKLLVEEGHDCQLHIHPHWEDCQFNGESWDMDVRRYKLSDFNTSEIESIVLEYQSILKGITGKPVTVYRAGGWCLQPFSKMEKAFKKAGLRIDSTVFPGGKNTIAPYYYDFTEVPNKAYWHFENDLTLEVANGSFIEVPIGSFFFSKWFFWKLFILGRLFPKNHKPLGDGYPVPSVGMRKEMLTKGKLLAANTEGYFITKANAMVKAAQLKQQQHLVFIAHPKAMTNFSLKKLEKVIVNQQAKGNVFALLSDFKPTSD</sequence>
<evidence type="ECO:0000313" key="1">
    <source>
        <dbReference type="EMBL" id="PZE18346.1"/>
    </source>
</evidence>
<dbReference type="RefSeq" id="WP_111061247.1">
    <property type="nucleotide sequence ID" value="NZ_JBHUCU010000007.1"/>
</dbReference>
<dbReference type="OrthoDB" id="8597776at2"/>
<dbReference type="GO" id="GO:0005975">
    <property type="term" value="P:carbohydrate metabolic process"/>
    <property type="evidence" value="ECO:0007669"/>
    <property type="project" value="InterPro"/>
</dbReference>
<proteinExistence type="predicted"/>
<dbReference type="EMBL" id="QKSB01000001">
    <property type="protein sequence ID" value="PZE18346.1"/>
    <property type="molecule type" value="Genomic_DNA"/>
</dbReference>
<dbReference type="InterPro" id="IPR011330">
    <property type="entry name" value="Glyco_hydro/deAcase_b/a-brl"/>
</dbReference>
<dbReference type="AlphaFoldDB" id="A0A2W1NKF3"/>
<name>A0A2W1NKF3_9FLAO</name>
<reference evidence="1 2" key="1">
    <citation type="submission" date="2018-06" db="EMBL/GenBank/DDBJ databases">
        <title>The draft genome sequence of Crocinitomix sp. SM1701.</title>
        <authorList>
            <person name="Zhang X."/>
        </authorList>
    </citation>
    <scope>NUCLEOTIDE SEQUENCE [LARGE SCALE GENOMIC DNA]</scope>
    <source>
        <strain evidence="1 2">SM1701</strain>
    </source>
</reference>
<protein>
    <recommendedName>
        <fullName evidence="3">NodB homology domain-containing protein</fullName>
    </recommendedName>
</protein>